<dbReference type="AlphaFoldDB" id="A0A517L7C2"/>
<dbReference type="EMBL" id="CP042190">
    <property type="protein sequence ID" value="QDS71530.1"/>
    <property type="molecule type" value="Genomic_DNA"/>
</dbReference>
<accession>A0A517L7C2</accession>
<feature type="region of interest" description="Disordered" evidence="1">
    <location>
        <begin position="36"/>
        <end position="58"/>
    </location>
</feature>
<name>A0A517L7C2_9PEZI</name>
<dbReference type="OrthoDB" id="10422999at2759"/>
<evidence type="ECO:0000256" key="2">
    <source>
        <dbReference type="SAM" id="Phobius"/>
    </source>
</evidence>
<keyword evidence="4" id="KW-1185">Reference proteome</keyword>
<keyword evidence="2" id="KW-1133">Transmembrane helix</keyword>
<protein>
    <submittedName>
        <fullName evidence="3">Uncharacterized protein</fullName>
    </submittedName>
</protein>
<keyword evidence="2" id="KW-0812">Transmembrane</keyword>
<feature type="transmembrane region" description="Helical" evidence="2">
    <location>
        <begin position="364"/>
        <end position="387"/>
    </location>
</feature>
<gene>
    <name evidence="3" type="ORF">FKW77_005202</name>
</gene>
<evidence type="ECO:0000313" key="3">
    <source>
        <dbReference type="EMBL" id="QDS71530.1"/>
    </source>
</evidence>
<evidence type="ECO:0000313" key="4">
    <source>
        <dbReference type="Proteomes" id="UP000316270"/>
    </source>
</evidence>
<reference evidence="3 4" key="1">
    <citation type="submission" date="2019-07" db="EMBL/GenBank/DDBJ databases">
        <title>Finished genome of Venturia effusa.</title>
        <authorList>
            <person name="Young C.A."/>
            <person name="Cox M.P."/>
            <person name="Ganley A.R.D."/>
            <person name="David W.J."/>
        </authorList>
    </citation>
    <scope>NUCLEOTIDE SEQUENCE [LARGE SCALE GENOMIC DNA]</scope>
    <source>
        <strain evidence="4">albino</strain>
    </source>
</reference>
<sequence length="413" mass="46040">MTPLFSFPSRCRSACDSASGSDDDWIIHAPSDVEEDSYLTASSDSDEEKPVASQSLPSSVPACDFAAGNTSATNSAMAEDVAGTQECGNDISAPIKEKAKQNVLRKNTTSFVVDDVSSDASTNTACAEILATNVLQKVFMHERTRTKELKKHKVPTMSEPSSELAKLVEKCDSMANDSAQEVDSIARALSRKLDGVRHFRNSKRGGPTPEQSLYACARFRDNAERLYKRFARRGRVIWDRLNVKQRAKYNTVKSGCDTVKLKYEKLRVDAERTHKLHATVASYAKWKEAEAAEEEIRLECNTTMAKAWELYNEISGDAWTKHRLELDEARDASDRVHAEYKRARSLMSDLTEVSDLPRWKQLTVYVGVPLAAVFSLGVVISVCRLIVNPAQPKFVDEMVRIAVKEEFGKILSE</sequence>
<keyword evidence="2" id="KW-0472">Membrane</keyword>
<proteinExistence type="predicted"/>
<organism evidence="3 4">
    <name type="scientific">Venturia effusa</name>
    <dbReference type="NCBI Taxonomy" id="50376"/>
    <lineage>
        <taxon>Eukaryota</taxon>
        <taxon>Fungi</taxon>
        <taxon>Dikarya</taxon>
        <taxon>Ascomycota</taxon>
        <taxon>Pezizomycotina</taxon>
        <taxon>Dothideomycetes</taxon>
        <taxon>Pleosporomycetidae</taxon>
        <taxon>Venturiales</taxon>
        <taxon>Venturiaceae</taxon>
        <taxon>Venturia</taxon>
    </lineage>
</organism>
<evidence type="ECO:0000256" key="1">
    <source>
        <dbReference type="SAM" id="MobiDB-lite"/>
    </source>
</evidence>
<dbReference type="Proteomes" id="UP000316270">
    <property type="component" value="Chromosome 6"/>
</dbReference>